<dbReference type="AlphaFoldDB" id="A0AAN6XZQ5"/>
<feature type="region of interest" description="Disordered" evidence="1">
    <location>
        <begin position="1"/>
        <end position="26"/>
    </location>
</feature>
<reference evidence="2" key="2">
    <citation type="submission" date="2023-05" db="EMBL/GenBank/DDBJ databases">
        <authorList>
            <consortium name="Lawrence Berkeley National Laboratory"/>
            <person name="Steindorff A."/>
            <person name="Hensen N."/>
            <person name="Bonometti L."/>
            <person name="Westerberg I."/>
            <person name="Brannstrom I.O."/>
            <person name="Guillou S."/>
            <person name="Cros-Aarteil S."/>
            <person name="Calhoun S."/>
            <person name="Haridas S."/>
            <person name="Kuo A."/>
            <person name="Mondo S."/>
            <person name="Pangilinan J."/>
            <person name="Riley R."/>
            <person name="Labutti K."/>
            <person name="Andreopoulos B."/>
            <person name="Lipzen A."/>
            <person name="Chen C."/>
            <person name="Yanf M."/>
            <person name="Daum C."/>
            <person name="Ng V."/>
            <person name="Clum A."/>
            <person name="Ohm R."/>
            <person name="Martin F."/>
            <person name="Silar P."/>
            <person name="Natvig D."/>
            <person name="Lalanne C."/>
            <person name="Gautier V."/>
            <person name="Ament-Velasquez S.L."/>
            <person name="Kruys A."/>
            <person name="Hutchinson M.I."/>
            <person name="Powell A.J."/>
            <person name="Barry K."/>
            <person name="Miller A.N."/>
            <person name="Grigoriev I.V."/>
            <person name="Debuchy R."/>
            <person name="Gladieux P."/>
            <person name="Thoren M.H."/>
            <person name="Johannesson H."/>
        </authorList>
    </citation>
    <scope>NUCLEOTIDE SEQUENCE</scope>
    <source>
        <strain evidence="2">PSN293</strain>
    </source>
</reference>
<keyword evidence="3" id="KW-1185">Reference proteome</keyword>
<comment type="caution">
    <text evidence="2">The sequence shown here is derived from an EMBL/GenBank/DDBJ whole genome shotgun (WGS) entry which is preliminary data.</text>
</comment>
<name>A0AAN6XZQ5_9PEZI</name>
<evidence type="ECO:0000256" key="1">
    <source>
        <dbReference type="SAM" id="MobiDB-lite"/>
    </source>
</evidence>
<feature type="compositionally biased region" description="Polar residues" evidence="1">
    <location>
        <begin position="1"/>
        <end position="18"/>
    </location>
</feature>
<proteinExistence type="predicted"/>
<gene>
    <name evidence="2" type="ORF">QBC37DRAFT_391115</name>
</gene>
<dbReference type="EMBL" id="MU858199">
    <property type="protein sequence ID" value="KAK4209606.1"/>
    <property type="molecule type" value="Genomic_DNA"/>
</dbReference>
<sequence length="373" mass="42884">MSTEANNSKDSAGHTSPTEAKEEDGSPCKNLLAAQRPTVTAVLHGQPRAYSIQHGDHFDTLTDYTPWTCVFYGGDCFDWFDRWVEVSDSWTIKKMISWRPQVLPYTRKLAGLKREDMIEFANNWILPTPIPLFKDPESGDESLALQSMPDRTQLQVSYFSFKAEVFPPSATQELQPKQERKPPRYAVYIGCLKVRTTTFRGLQLDLESLEEPPPVTEKTDWNVIIDVEDENYPVWIVASRQQLKDHYHDQGEDYEPLFPLPIFWGLMSDESADYDCACILVSIHRLGLDNPMAPDFSEVLDIIRSTRCIIDPVHHPLPPEQLTKYVNNEQFDHPEPAVWPADPDMEVKITHVLVYDDDSQQDLWHSALERGEY</sequence>
<accession>A0AAN6XZQ5</accession>
<organism evidence="2 3">
    <name type="scientific">Rhypophila decipiens</name>
    <dbReference type="NCBI Taxonomy" id="261697"/>
    <lineage>
        <taxon>Eukaryota</taxon>
        <taxon>Fungi</taxon>
        <taxon>Dikarya</taxon>
        <taxon>Ascomycota</taxon>
        <taxon>Pezizomycotina</taxon>
        <taxon>Sordariomycetes</taxon>
        <taxon>Sordariomycetidae</taxon>
        <taxon>Sordariales</taxon>
        <taxon>Naviculisporaceae</taxon>
        <taxon>Rhypophila</taxon>
    </lineage>
</organism>
<evidence type="ECO:0000313" key="3">
    <source>
        <dbReference type="Proteomes" id="UP001301769"/>
    </source>
</evidence>
<evidence type="ECO:0000313" key="2">
    <source>
        <dbReference type="EMBL" id="KAK4209606.1"/>
    </source>
</evidence>
<protein>
    <submittedName>
        <fullName evidence="2">Uncharacterized protein</fullName>
    </submittedName>
</protein>
<reference evidence="2" key="1">
    <citation type="journal article" date="2023" name="Mol. Phylogenet. Evol.">
        <title>Genome-scale phylogeny and comparative genomics of the fungal order Sordariales.</title>
        <authorList>
            <person name="Hensen N."/>
            <person name="Bonometti L."/>
            <person name="Westerberg I."/>
            <person name="Brannstrom I.O."/>
            <person name="Guillou S."/>
            <person name="Cros-Aarteil S."/>
            <person name="Calhoun S."/>
            <person name="Haridas S."/>
            <person name="Kuo A."/>
            <person name="Mondo S."/>
            <person name="Pangilinan J."/>
            <person name="Riley R."/>
            <person name="LaButti K."/>
            <person name="Andreopoulos B."/>
            <person name="Lipzen A."/>
            <person name="Chen C."/>
            <person name="Yan M."/>
            <person name="Daum C."/>
            <person name="Ng V."/>
            <person name="Clum A."/>
            <person name="Steindorff A."/>
            <person name="Ohm R.A."/>
            <person name="Martin F."/>
            <person name="Silar P."/>
            <person name="Natvig D.O."/>
            <person name="Lalanne C."/>
            <person name="Gautier V."/>
            <person name="Ament-Velasquez S.L."/>
            <person name="Kruys A."/>
            <person name="Hutchinson M.I."/>
            <person name="Powell A.J."/>
            <person name="Barry K."/>
            <person name="Miller A.N."/>
            <person name="Grigoriev I.V."/>
            <person name="Debuchy R."/>
            <person name="Gladieux P."/>
            <person name="Hiltunen Thoren M."/>
            <person name="Johannesson H."/>
        </authorList>
    </citation>
    <scope>NUCLEOTIDE SEQUENCE</scope>
    <source>
        <strain evidence="2">PSN293</strain>
    </source>
</reference>
<dbReference type="Proteomes" id="UP001301769">
    <property type="component" value="Unassembled WGS sequence"/>
</dbReference>